<reference evidence="6 7" key="1">
    <citation type="submission" date="2017-07" db="EMBL/GenBank/DDBJ databases">
        <title>Tamlnaduibacter salinus (Mi-7) genome sequencing.</title>
        <authorList>
            <person name="Verma A."/>
            <person name="Krishnamurthi S."/>
        </authorList>
    </citation>
    <scope>NUCLEOTIDE SEQUENCE [LARGE SCALE GENOMIC DNA]</scope>
    <source>
        <strain evidence="6 7">Mi-7</strain>
    </source>
</reference>
<organism evidence="6 7">
    <name type="scientific">Tamilnaduibacter salinus</name>
    <dbReference type="NCBI Taxonomy" id="1484056"/>
    <lineage>
        <taxon>Bacteria</taxon>
        <taxon>Pseudomonadati</taxon>
        <taxon>Pseudomonadota</taxon>
        <taxon>Gammaproteobacteria</taxon>
        <taxon>Pseudomonadales</taxon>
        <taxon>Marinobacteraceae</taxon>
        <taxon>Tamilnaduibacter</taxon>
    </lineage>
</organism>
<dbReference type="Pfam" id="PF02321">
    <property type="entry name" value="OEP"/>
    <property type="match status" value="2"/>
</dbReference>
<keyword evidence="3" id="KW-0998">Cell outer membrane</keyword>
<keyword evidence="4" id="KW-0812">Transmembrane</keyword>
<evidence type="ECO:0000256" key="5">
    <source>
        <dbReference type="SAM" id="MobiDB-lite"/>
    </source>
</evidence>
<evidence type="ECO:0008006" key="8">
    <source>
        <dbReference type="Google" id="ProtNLM"/>
    </source>
</evidence>
<gene>
    <name evidence="6" type="ORF">CF392_04610</name>
</gene>
<dbReference type="Gene3D" id="1.20.1600.10">
    <property type="entry name" value="Outer membrane efflux proteins (OEP)"/>
    <property type="match status" value="1"/>
</dbReference>
<dbReference type="Gene3D" id="2.20.200.10">
    <property type="entry name" value="Outer membrane efflux proteins (OEP)"/>
    <property type="match status" value="1"/>
</dbReference>
<dbReference type="RefSeq" id="WP_095610295.1">
    <property type="nucleotide sequence ID" value="NZ_NMPM01000017.1"/>
</dbReference>
<protein>
    <recommendedName>
        <fullName evidence="8">NodT family efflux transporter outer membrane factor (OMF) lipoprotein</fullName>
    </recommendedName>
</protein>
<dbReference type="InterPro" id="IPR003423">
    <property type="entry name" value="OMP_efflux"/>
</dbReference>
<dbReference type="PANTHER" id="PTHR30203:SF33">
    <property type="entry name" value="BLR4455 PROTEIN"/>
    <property type="match status" value="1"/>
</dbReference>
<dbReference type="GO" id="GO:0009279">
    <property type="term" value="C:cell outer membrane"/>
    <property type="evidence" value="ECO:0007669"/>
    <property type="project" value="UniProtKB-SubCell"/>
</dbReference>
<comment type="similarity">
    <text evidence="1 4">Belongs to the outer membrane factor (OMF) (TC 1.B.17) family.</text>
</comment>
<evidence type="ECO:0000256" key="4">
    <source>
        <dbReference type="RuleBase" id="RU362097"/>
    </source>
</evidence>
<dbReference type="Proteomes" id="UP000218332">
    <property type="component" value="Unassembled WGS sequence"/>
</dbReference>
<evidence type="ECO:0000313" key="7">
    <source>
        <dbReference type="Proteomes" id="UP000218332"/>
    </source>
</evidence>
<dbReference type="SUPFAM" id="SSF56954">
    <property type="entry name" value="Outer membrane efflux proteins (OEP)"/>
    <property type="match status" value="1"/>
</dbReference>
<dbReference type="InterPro" id="IPR010131">
    <property type="entry name" value="MdtP/NodT-like"/>
</dbReference>
<keyword evidence="4" id="KW-0449">Lipoprotein</keyword>
<feature type="region of interest" description="Disordered" evidence="5">
    <location>
        <begin position="31"/>
        <end position="50"/>
    </location>
</feature>
<sequence length="476" mass="52804">MPKASHSTDNRTGRFGPLLLIPALLVGCATTGHSPDQTPPPVTVPESFSQTGDLTAPGRWWRAFDDNALEQLIQDALGQNLDLRAAYERLRQSRAVLERESASLYPNLSGNASAETRRSDTASADSETVTLGLSSEYEVDLWGRIDAQVDAQQFQVRASRADYQTAALSLAGELTNTWFQLLEQRAQLDLAHDQLETNRNVLSLIRRQFAGGQANSADVLRQQQLVESSRERILTVESRIGVLRHQLSVLLGEAPLDETLPDGRSLPTAGPLPDTGIPSELVQRRPDIQQRYNALKAADAELGAAMANRWPRLTLTASVTTRENSVNDLFDNWTAGLAGNLVAPLIDAGQRDAEVARTRSVRQQRLYEFGQSILIAFQEVEDALIQERKQRRRIKSQSQQLKLADATYDQRRSQYVNGVVDYIDVLTALQDRQELRRTLLSARRQLLDYRIALYRALAGPLASAPSDGETPNDTTD</sequence>
<evidence type="ECO:0000256" key="1">
    <source>
        <dbReference type="ARBA" id="ARBA00007613"/>
    </source>
</evidence>
<accession>A0A2A2I4M8</accession>
<proteinExistence type="inferred from homology"/>
<name>A0A2A2I4M8_9GAMM</name>
<dbReference type="EMBL" id="NMPM01000017">
    <property type="protein sequence ID" value="PAV26689.1"/>
    <property type="molecule type" value="Genomic_DNA"/>
</dbReference>
<dbReference type="AlphaFoldDB" id="A0A2A2I4M8"/>
<dbReference type="PROSITE" id="PS51257">
    <property type="entry name" value="PROKAR_LIPOPROTEIN"/>
    <property type="match status" value="1"/>
</dbReference>
<keyword evidence="4" id="KW-0564">Palmitate</keyword>
<comment type="caution">
    <text evidence="6">The sequence shown here is derived from an EMBL/GenBank/DDBJ whole genome shotgun (WGS) entry which is preliminary data.</text>
</comment>
<evidence type="ECO:0000256" key="3">
    <source>
        <dbReference type="ARBA" id="ARBA00023237"/>
    </source>
</evidence>
<evidence type="ECO:0000313" key="6">
    <source>
        <dbReference type="EMBL" id="PAV26689.1"/>
    </source>
</evidence>
<dbReference type="GO" id="GO:0015562">
    <property type="term" value="F:efflux transmembrane transporter activity"/>
    <property type="evidence" value="ECO:0007669"/>
    <property type="project" value="InterPro"/>
</dbReference>
<evidence type="ECO:0000256" key="2">
    <source>
        <dbReference type="ARBA" id="ARBA00022452"/>
    </source>
</evidence>
<comment type="subcellular location">
    <subcellularLocation>
        <location evidence="4">Cell outer membrane</location>
        <topology evidence="4">Lipid-anchor</topology>
    </subcellularLocation>
</comment>
<feature type="region of interest" description="Disordered" evidence="5">
    <location>
        <begin position="260"/>
        <end position="279"/>
    </location>
</feature>
<keyword evidence="4" id="KW-0472">Membrane</keyword>
<keyword evidence="2 4" id="KW-1134">Transmembrane beta strand</keyword>
<dbReference type="PANTHER" id="PTHR30203">
    <property type="entry name" value="OUTER MEMBRANE CATION EFFLUX PROTEIN"/>
    <property type="match status" value="1"/>
</dbReference>
<dbReference type="NCBIfam" id="TIGR01845">
    <property type="entry name" value="outer_NodT"/>
    <property type="match status" value="1"/>
</dbReference>
<feature type="region of interest" description="Disordered" evidence="5">
    <location>
        <begin position="107"/>
        <end position="127"/>
    </location>
</feature>
<keyword evidence="7" id="KW-1185">Reference proteome</keyword>